<feature type="region of interest" description="Disordered" evidence="1">
    <location>
        <begin position="46"/>
        <end position="78"/>
    </location>
</feature>
<protein>
    <submittedName>
        <fullName evidence="2">Uncharacterized protein</fullName>
    </submittedName>
</protein>
<dbReference type="AlphaFoldDB" id="A0A699VKZ1"/>
<name>A0A699VKZ1_TANCI</name>
<feature type="non-terminal residue" evidence="2">
    <location>
        <position position="78"/>
    </location>
</feature>
<organism evidence="2">
    <name type="scientific">Tanacetum cinerariifolium</name>
    <name type="common">Dalmatian daisy</name>
    <name type="synonym">Chrysanthemum cinerariifolium</name>
    <dbReference type="NCBI Taxonomy" id="118510"/>
    <lineage>
        <taxon>Eukaryota</taxon>
        <taxon>Viridiplantae</taxon>
        <taxon>Streptophyta</taxon>
        <taxon>Embryophyta</taxon>
        <taxon>Tracheophyta</taxon>
        <taxon>Spermatophyta</taxon>
        <taxon>Magnoliopsida</taxon>
        <taxon>eudicotyledons</taxon>
        <taxon>Gunneridae</taxon>
        <taxon>Pentapetalae</taxon>
        <taxon>asterids</taxon>
        <taxon>campanulids</taxon>
        <taxon>Asterales</taxon>
        <taxon>Asteraceae</taxon>
        <taxon>Asteroideae</taxon>
        <taxon>Anthemideae</taxon>
        <taxon>Anthemidinae</taxon>
        <taxon>Tanacetum</taxon>
    </lineage>
</organism>
<feature type="compositionally biased region" description="Acidic residues" evidence="1">
    <location>
        <begin position="47"/>
        <end position="58"/>
    </location>
</feature>
<sequence length="78" mass="8542">MLTNKLMEALSVETSPHFFKKKSLIPMGVFMKLHNGGCFWPIAREAVEEDKEDDEGDEVAGGGAGHEGARGSANMYRN</sequence>
<accession>A0A699VKZ1</accession>
<dbReference type="EMBL" id="BKCJ011469405">
    <property type="protein sequence ID" value="GFD36265.1"/>
    <property type="molecule type" value="Genomic_DNA"/>
</dbReference>
<gene>
    <name evidence="2" type="ORF">Tci_908234</name>
</gene>
<evidence type="ECO:0000256" key="1">
    <source>
        <dbReference type="SAM" id="MobiDB-lite"/>
    </source>
</evidence>
<comment type="caution">
    <text evidence="2">The sequence shown here is derived from an EMBL/GenBank/DDBJ whole genome shotgun (WGS) entry which is preliminary data.</text>
</comment>
<evidence type="ECO:0000313" key="2">
    <source>
        <dbReference type="EMBL" id="GFD36265.1"/>
    </source>
</evidence>
<reference evidence="2" key="1">
    <citation type="journal article" date="2019" name="Sci. Rep.">
        <title>Draft genome of Tanacetum cinerariifolium, the natural source of mosquito coil.</title>
        <authorList>
            <person name="Yamashiro T."/>
            <person name="Shiraishi A."/>
            <person name="Satake H."/>
            <person name="Nakayama K."/>
        </authorList>
    </citation>
    <scope>NUCLEOTIDE SEQUENCE</scope>
</reference>
<proteinExistence type="predicted"/>